<evidence type="ECO:0000256" key="3">
    <source>
        <dbReference type="ARBA" id="ARBA00022692"/>
    </source>
</evidence>
<dbReference type="PANTHER" id="PTHR11266">
    <property type="entry name" value="PEROXISOMAL MEMBRANE PROTEIN 2, PXMP2 MPV17"/>
    <property type="match status" value="1"/>
</dbReference>
<dbReference type="PANTHER" id="PTHR11266:SF21">
    <property type="entry name" value="ACT DOMAIN-CONTAINING PROTEIN"/>
    <property type="match status" value="1"/>
</dbReference>
<evidence type="ECO:0000256" key="2">
    <source>
        <dbReference type="ARBA" id="ARBA00006824"/>
    </source>
</evidence>
<dbReference type="Proteomes" id="UP000001449">
    <property type="component" value="Chromosome 8"/>
</dbReference>
<dbReference type="InterPro" id="IPR007248">
    <property type="entry name" value="Mpv17_PMP22"/>
</dbReference>
<dbReference type="KEGG" id="tps:THAPSDRAFT_36015"/>
<evidence type="ECO:0000256" key="4">
    <source>
        <dbReference type="ARBA" id="ARBA00022989"/>
    </source>
</evidence>
<dbReference type="GO" id="GO:0005737">
    <property type="term" value="C:cytoplasm"/>
    <property type="evidence" value="ECO:0000318"/>
    <property type="project" value="GO_Central"/>
</dbReference>
<keyword evidence="4 6" id="KW-1133">Transmembrane helix</keyword>
<keyword evidence="8" id="KW-1185">Reference proteome</keyword>
<name>B8C7K6_THAPS</name>
<evidence type="ECO:0000256" key="5">
    <source>
        <dbReference type="ARBA" id="ARBA00023136"/>
    </source>
</evidence>
<dbReference type="InParanoid" id="B8C7K6"/>
<evidence type="ECO:0000313" key="7">
    <source>
        <dbReference type="EMBL" id="EED90761.1"/>
    </source>
</evidence>
<dbReference type="eggNOG" id="ENOG502SZXZ">
    <property type="taxonomic scope" value="Eukaryota"/>
</dbReference>
<feature type="transmembrane region" description="Helical" evidence="6">
    <location>
        <begin position="21"/>
        <end position="41"/>
    </location>
</feature>
<gene>
    <name evidence="7" type="ORF">THAPSDRAFT_36015</name>
</gene>
<protein>
    <submittedName>
        <fullName evidence="7">Uncharacterized protein</fullName>
    </submittedName>
</protein>
<evidence type="ECO:0000256" key="1">
    <source>
        <dbReference type="ARBA" id="ARBA00004141"/>
    </source>
</evidence>
<dbReference type="EMBL" id="CM000644">
    <property type="protein sequence ID" value="EED90761.1"/>
    <property type="molecule type" value="Genomic_DNA"/>
</dbReference>
<dbReference type="RefSeq" id="XP_002291910.1">
    <property type="nucleotide sequence ID" value="XM_002291874.1"/>
</dbReference>
<organism evidence="7 8">
    <name type="scientific">Thalassiosira pseudonana</name>
    <name type="common">Marine diatom</name>
    <name type="synonym">Cyclotella nana</name>
    <dbReference type="NCBI Taxonomy" id="35128"/>
    <lineage>
        <taxon>Eukaryota</taxon>
        <taxon>Sar</taxon>
        <taxon>Stramenopiles</taxon>
        <taxon>Ochrophyta</taxon>
        <taxon>Bacillariophyta</taxon>
        <taxon>Coscinodiscophyceae</taxon>
        <taxon>Thalassiosirophycidae</taxon>
        <taxon>Thalassiosirales</taxon>
        <taxon>Thalassiosiraceae</taxon>
        <taxon>Thalassiosira</taxon>
    </lineage>
</organism>
<reference evidence="7 8" key="1">
    <citation type="journal article" date="2004" name="Science">
        <title>The genome of the diatom Thalassiosira pseudonana: ecology, evolution, and metabolism.</title>
        <authorList>
            <person name="Armbrust E.V."/>
            <person name="Berges J.A."/>
            <person name="Bowler C."/>
            <person name="Green B.R."/>
            <person name="Martinez D."/>
            <person name="Putnam N.H."/>
            <person name="Zhou S."/>
            <person name="Allen A.E."/>
            <person name="Apt K.E."/>
            <person name="Bechner M."/>
            <person name="Brzezinski M.A."/>
            <person name="Chaal B.K."/>
            <person name="Chiovitti A."/>
            <person name="Davis A.K."/>
            <person name="Demarest M.S."/>
            <person name="Detter J.C."/>
            <person name="Glavina T."/>
            <person name="Goodstein D."/>
            <person name="Hadi M.Z."/>
            <person name="Hellsten U."/>
            <person name="Hildebrand M."/>
            <person name="Jenkins B.D."/>
            <person name="Jurka J."/>
            <person name="Kapitonov V.V."/>
            <person name="Kroger N."/>
            <person name="Lau W.W."/>
            <person name="Lane T.W."/>
            <person name="Larimer F.W."/>
            <person name="Lippmeier J.C."/>
            <person name="Lucas S."/>
            <person name="Medina M."/>
            <person name="Montsant A."/>
            <person name="Obornik M."/>
            <person name="Parker M.S."/>
            <person name="Palenik B."/>
            <person name="Pazour G.J."/>
            <person name="Richardson P.M."/>
            <person name="Rynearson T.A."/>
            <person name="Saito M.A."/>
            <person name="Schwartz D.C."/>
            <person name="Thamatrakoln K."/>
            <person name="Valentin K."/>
            <person name="Vardi A."/>
            <person name="Wilkerson F.P."/>
            <person name="Rokhsar D.S."/>
        </authorList>
    </citation>
    <scope>NUCLEOTIDE SEQUENCE [LARGE SCALE GENOMIC DNA]</scope>
    <source>
        <strain evidence="7 8">CCMP1335</strain>
    </source>
</reference>
<comment type="similarity">
    <text evidence="2 6">Belongs to the peroxisomal membrane protein PXMP2/4 family.</text>
</comment>
<keyword evidence="5 6" id="KW-0472">Membrane</keyword>
<dbReference type="GeneID" id="7444958"/>
<keyword evidence="3 6" id="KW-0812">Transmembrane</keyword>
<dbReference type="Pfam" id="PF04117">
    <property type="entry name" value="Mpv17_PMP22"/>
    <property type="match status" value="1"/>
</dbReference>
<dbReference type="STRING" id="35128.B8C7K6"/>
<dbReference type="PaxDb" id="35128-Thaps36015"/>
<dbReference type="HOGENOM" id="CLU_2215270_0_0_1"/>
<proteinExistence type="inferred from homology"/>
<feature type="transmembrane region" description="Helical" evidence="6">
    <location>
        <begin position="53"/>
        <end position="73"/>
    </location>
</feature>
<accession>B8C7K6</accession>
<reference evidence="7 8" key="2">
    <citation type="journal article" date="2008" name="Nature">
        <title>The Phaeodactylum genome reveals the evolutionary history of diatom genomes.</title>
        <authorList>
            <person name="Bowler C."/>
            <person name="Allen A.E."/>
            <person name="Badger J.H."/>
            <person name="Grimwood J."/>
            <person name="Jabbari K."/>
            <person name="Kuo A."/>
            <person name="Maheswari U."/>
            <person name="Martens C."/>
            <person name="Maumus F."/>
            <person name="Otillar R.P."/>
            <person name="Rayko E."/>
            <person name="Salamov A."/>
            <person name="Vandepoele K."/>
            <person name="Beszteri B."/>
            <person name="Gruber A."/>
            <person name="Heijde M."/>
            <person name="Katinka M."/>
            <person name="Mock T."/>
            <person name="Valentin K."/>
            <person name="Verret F."/>
            <person name="Berges J.A."/>
            <person name="Brownlee C."/>
            <person name="Cadoret J.P."/>
            <person name="Chiovitti A."/>
            <person name="Choi C.J."/>
            <person name="Coesel S."/>
            <person name="De Martino A."/>
            <person name="Detter J.C."/>
            <person name="Durkin C."/>
            <person name="Falciatore A."/>
            <person name="Fournet J."/>
            <person name="Haruta M."/>
            <person name="Huysman M.J."/>
            <person name="Jenkins B.D."/>
            <person name="Jiroutova K."/>
            <person name="Jorgensen R.E."/>
            <person name="Joubert Y."/>
            <person name="Kaplan A."/>
            <person name="Kroger N."/>
            <person name="Kroth P.G."/>
            <person name="La Roche J."/>
            <person name="Lindquist E."/>
            <person name="Lommer M."/>
            <person name="Martin-Jezequel V."/>
            <person name="Lopez P.J."/>
            <person name="Lucas S."/>
            <person name="Mangogna M."/>
            <person name="McGinnis K."/>
            <person name="Medlin L.K."/>
            <person name="Montsant A."/>
            <person name="Oudot-Le Secq M.P."/>
            <person name="Napoli C."/>
            <person name="Obornik M."/>
            <person name="Parker M.S."/>
            <person name="Petit J.L."/>
            <person name="Porcel B.M."/>
            <person name="Poulsen N."/>
            <person name="Robison M."/>
            <person name="Rychlewski L."/>
            <person name="Rynearson T.A."/>
            <person name="Schmutz J."/>
            <person name="Shapiro H."/>
            <person name="Siaut M."/>
            <person name="Stanley M."/>
            <person name="Sussman M.R."/>
            <person name="Taylor A.R."/>
            <person name="Vardi A."/>
            <person name="von Dassow P."/>
            <person name="Vyverman W."/>
            <person name="Willis A."/>
            <person name="Wyrwicz L.S."/>
            <person name="Rokhsar D.S."/>
            <person name="Weissenbach J."/>
            <person name="Armbrust E.V."/>
            <person name="Green B.R."/>
            <person name="Van de Peer Y."/>
            <person name="Grigoriev I.V."/>
        </authorList>
    </citation>
    <scope>NUCLEOTIDE SEQUENCE [LARGE SCALE GENOMIC DNA]</scope>
    <source>
        <strain evidence="7 8">CCMP1335</strain>
    </source>
</reference>
<evidence type="ECO:0000256" key="6">
    <source>
        <dbReference type="RuleBase" id="RU363053"/>
    </source>
</evidence>
<comment type="subcellular location">
    <subcellularLocation>
        <location evidence="1">Membrane</location>
        <topology evidence="1">Multi-pass membrane protein</topology>
    </subcellularLocation>
</comment>
<dbReference type="GO" id="GO:0016020">
    <property type="term" value="C:membrane"/>
    <property type="evidence" value="ECO:0007669"/>
    <property type="project" value="UniProtKB-SubCell"/>
</dbReference>
<evidence type="ECO:0000313" key="8">
    <source>
        <dbReference type="Proteomes" id="UP000001449"/>
    </source>
</evidence>
<dbReference type="AlphaFoldDB" id="B8C7K6"/>
<sequence>MLPDCQIRAQGLVSTVTDNMLHVPMLYLPSYFISVGAMQGIPISESVNDMRESWWRTLGSCYMFWLPFMAFNFTRVPPEMRVKAVAGANFCWTVTLDYITQQRKSKD</sequence>